<dbReference type="Proteomes" id="UP000199118">
    <property type="component" value="Unassembled WGS sequence"/>
</dbReference>
<dbReference type="OrthoDB" id="9808429at2"/>
<dbReference type="InterPro" id="IPR029069">
    <property type="entry name" value="HotDog_dom_sf"/>
</dbReference>
<dbReference type="InterPro" id="IPR050563">
    <property type="entry name" value="4-hydroxybenzoyl-CoA_TE"/>
</dbReference>
<dbReference type="InterPro" id="IPR006684">
    <property type="entry name" value="YbgC/YbaW"/>
</dbReference>
<dbReference type="NCBIfam" id="TIGR02799">
    <property type="entry name" value="thio_ybgC"/>
    <property type="match status" value="1"/>
</dbReference>
<accession>A0A1H2W726</accession>
<dbReference type="Gene3D" id="3.10.129.10">
    <property type="entry name" value="Hotdog Thioesterase"/>
    <property type="match status" value="1"/>
</dbReference>
<comment type="similarity">
    <text evidence="1">Belongs to the 4-hydroxybenzoyl-CoA thioesterase family.</text>
</comment>
<evidence type="ECO:0000256" key="2">
    <source>
        <dbReference type="ARBA" id="ARBA00022801"/>
    </source>
</evidence>
<evidence type="ECO:0000256" key="1">
    <source>
        <dbReference type="ARBA" id="ARBA00005953"/>
    </source>
</evidence>
<dbReference type="PANTHER" id="PTHR31793:SF37">
    <property type="entry name" value="ACYL-COA THIOESTER HYDROLASE YBGC"/>
    <property type="match status" value="1"/>
</dbReference>
<keyword evidence="4" id="KW-1185">Reference proteome</keyword>
<dbReference type="PANTHER" id="PTHR31793">
    <property type="entry name" value="4-HYDROXYBENZOYL-COA THIOESTERASE FAMILY MEMBER"/>
    <property type="match status" value="1"/>
</dbReference>
<dbReference type="InterPro" id="IPR014166">
    <property type="entry name" value="Tol-Pal_acyl-CoA_thioesterase"/>
</dbReference>
<dbReference type="AlphaFoldDB" id="A0A1H2W726"/>
<dbReference type="GO" id="GO:0047617">
    <property type="term" value="F:fatty acyl-CoA hydrolase activity"/>
    <property type="evidence" value="ECO:0007669"/>
    <property type="project" value="TreeGrafter"/>
</dbReference>
<dbReference type="Pfam" id="PF13279">
    <property type="entry name" value="4HBT_2"/>
    <property type="match status" value="1"/>
</dbReference>
<reference evidence="3 4" key="1">
    <citation type="submission" date="2016-10" db="EMBL/GenBank/DDBJ databases">
        <authorList>
            <person name="de Groot N.N."/>
        </authorList>
    </citation>
    <scope>NUCLEOTIDE SEQUENCE [LARGE SCALE GENOMIC DNA]</scope>
    <source>
        <strain evidence="3 4">DSM 17890</strain>
    </source>
</reference>
<proteinExistence type="inferred from homology"/>
<dbReference type="FunFam" id="3.10.129.10:FF:000004">
    <property type="entry name" value="Tol-pal system-associated acyl-CoA thioesterase"/>
    <property type="match status" value="1"/>
</dbReference>
<sequence length="136" mass="15123">MTSRPPHTISVRVYYEDTDLAGVVYYANYLRFYERGRSEALRDLGIDQVAMKAAGLVFVVRSFALDYLVPARFDDLLEIRTGIGALRGASLEMTQEVLRDGETLNRATARIACMTVEGRPARLPADLRAALAPERG</sequence>
<name>A0A1H2W726_9RHOB</name>
<evidence type="ECO:0000313" key="4">
    <source>
        <dbReference type="Proteomes" id="UP000199118"/>
    </source>
</evidence>
<dbReference type="RefSeq" id="WP_092680551.1">
    <property type="nucleotide sequence ID" value="NZ_FNMZ01000002.1"/>
</dbReference>
<gene>
    <name evidence="3" type="ORF">SAMN05444336_102282</name>
</gene>
<protein>
    <submittedName>
        <fullName evidence="3">Acyl-CoA thioester hydrolase</fullName>
    </submittedName>
</protein>
<evidence type="ECO:0000313" key="3">
    <source>
        <dbReference type="EMBL" id="SDW76236.1"/>
    </source>
</evidence>
<dbReference type="PIRSF" id="PIRSF003230">
    <property type="entry name" value="YbgC"/>
    <property type="match status" value="1"/>
</dbReference>
<dbReference type="CDD" id="cd00586">
    <property type="entry name" value="4HBT"/>
    <property type="match status" value="1"/>
</dbReference>
<keyword evidence="2 3" id="KW-0378">Hydrolase</keyword>
<dbReference type="SUPFAM" id="SSF54637">
    <property type="entry name" value="Thioesterase/thiol ester dehydrase-isomerase"/>
    <property type="match status" value="1"/>
</dbReference>
<organism evidence="3 4">
    <name type="scientific">Albimonas donghaensis</name>
    <dbReference type="NCBI Taxonomy" id="356660"/>
    <lineage>
        <taxon>Bacteria</taxon>
        <taxon>Pseudomonadati</taxon>
        <taxon>Pseudomonadota</taxon>
        <taxon>Alphaproteobacteria</taxon>
        <taxon>Rhodobacterales</taxon>
        <taxon>Paracoccaceae</taxon>
        <taxon>Albimonas</taxon>
    </lineage>
</organism>
<dbReference type="EMBL" id="FNMZ01000002">
    <property type="protein sequence ID" value="SDW76236.1"/>
    <property type="molecule type" value="Genomic_DNA"/>
</dbReference>
<dbReference type="NCBIfam" id="TIGR00051">
    <property type="entry name" value="YbgC/FadM family acyl-CoA thioesterase"/>
    <property type="match status" value="1"/>
</dbReference>
<dbReference type="STRING" id="356660.SAMN05444336_102282"/>